<reference evidence="1" key="2">
    <citation type="journal article" date="2020" name="Front. Microbiol.">
        <title>Genetic Variants of the DSF Quorum Sensing System in Stenotrophomonas maltophilia Influence Virulence and Resistance Phenotypes Among Genotypically Diverse Clinical Isolates.</title>
        <authorList>
            <person name="Yero D."/>
            <person name="Huedo P."/>
            <person name="Conchillo-Sole O."/>
            <person name="Martinez-Servat S."/>
            <person name="Mamat U."/>
            <person name="Coves X."/>
            <person name="Llanas F."/>
            <person name="Roca I."/>
            <person name="Vila J."/>
            <person name="Schaible U.E."/>
            <person name="Daura X."/>
            <person name="Gibert I."/>
        </authorList>
    </citation>
    <scope>NUCLEOTIDE SEQUENCE</scope>
    <source>
        <strain evidence="1">OG156</strain>
    </source>
</reference>
<dbReference type="PIRSF" id="PIRSF018634">
    <property type="entry name" value="UCP018634"/>
    <property type="match status" value="1"/>
</dbReference>
<protein>
    <submittedName>
        <fullName evidence="1">Type II toxin-antitoxin system RelE/ParE family toxin</fullName>
    </submittedName>
</protein>
<dbReference type="InterPro" id="IPR009387">
    <property type="entry name" value="HigB-2"/>
</dbReference>
<evidence type="ECO:0000313" key="1">
    <source>
        <dbReference type="EMBL" id="MBA0311404.1"/>
    </source>
</evidence>
<dbReference type="OrthoDB" id="8607264at2"/>
<gene>
    <name evidence="1" type="ORF">D7Y33_10360</name>
</gene>
<comment type="caution">
    <text evidence="1">The sequence shown here is derived from an EMBL/GenBank/DDBJ whole genome shotgun (WGS) entry which is preliminary data.</text>
</comment>
<evidence type="ECO:0000313" key="2">
    <source>
        <dbReference type="Proteomes" id="UP000822271"/>
    </source>
</evidence>
<name>A0A2J0T507_STEMA</name>
<reference evidence="1" key="1">
    <citation type="submission" date="2018-09" db="EMBL/GenBank/DDBJ databases">
        <authorList>
            <person name="Groschel M."/>
            <person name="Kohl T."/>
            <person name="Conchillo-Sole O."/>
            <person name="Mamat U."/>
            <person name="Yero D."/>
            <person name="Niemann S."/>
            <person name="Daura X."/>
            <person name="Gibert I."/>
        </authorList>
    </citation>
    <scope>NUCLEOTIDE SEQUENCE</scope>
    <source>
        <strain evidence="1">OG156</strain>
    </source>
</reference>
<dbReference type="Proteomes" id="UP000822271">
    <property type="component" value="Unassembled WGS sequence"/>
</dbReference>
<dbReference type="AlphaFoldDB" id="A0A2J0T507"/>
<dbReference type="EMBL" id="RAUE01000016">
    <property type="protein sequence ID" value="MBA0311404.1"/>
    <property type="molecule type" value="Genomic_DNA"/>
</dbReference>
<proteinExistence type="predicted"/>
<dbReference type="Pfam" id="PF06296">
    <property type="entry name" value="RelE"/>
    <property type="match status" value="1"/>
</dbReference>
<accession>A0A2J0T507</accession>
<sequence>MIMPRIFRTRSFNRSMRRTTLSDAALYRSVREMEAGLVDADLGGGIFKKRVALPGRGKRGSVRIIVATQRGGHWFFLFGYEKNERTAITNAERDALQLYASEFLKMSTAQLNRAVEYGDLQEIGHDEAP</sequence>
<organism evidence="1 2">
    <name type="scientific">Stenotrophomonas maltophilia</name>
    <name type="common">Pseudomonas maltophilia</name>
    <name type="synonym">Xanthomonas maltophilia</name>
    <dbReference type="NCBI Taxonomy" id="40324"/>
    <lineage>
        <taxon>Bacteria</taxon>
        <taxon>Pseudomonadati</taxon>
        <taxon>Pseudomonadota</taxon>
        <taxon>Gammaproteobacteria</taxon>
        <taxon>Lysobacterales</taxon>
        <taxon>Lysobacteraceae</taxon>
        <taxon>Stenotrophomonas</taxon>
        <taxon>Stenotrophomonas maltophilia group</taxon>
    </lineage>
</organism>